<dbReference type="EnsemblMetazoa" id="MESCA004095-RA">
    <property type="protein sequence ID" value="MESCA004095-PA"/>
    <property type="gene ID" value="MESCA004095"/>
</dbReference>
<organism evidence="2 3">
    <name type="scientific">Megaselia scalaris</name>
    <name type="common">Humpbacked fly</name>
    <name type="synonym">Phora scalaris</name>
    <dbReference type="NCBI Taxonomy" id="36166"/>
    <lineage>
        <taxon>Eukaryota</taxon>
        <taxon>Metazoa</taxon>
        <taxon>Ecdysozoa</taxon>
        <taxon>Arthropoda</taxon>
        <taxon>Hexapoda</taxon>
        <taxon>Insecta</taxon>
        <taxon>Pterygota</taxon>
        <taxon>Neoptera</taxon>
        <taxon>Endopterygota</taxon>
        <taxon>Diptera</taxon>
        <taxon>Brachycera</taxon>
        <taxon>Muscomorpha</taxon>
        <taxon>Platypezoidea</taxon>
        <taxon>Phoridae</taxon>
        <taxon>Megaseliini</taxon>
        <taxon>Megaselia</taxon>
    </lineage>
</organism>
<dbReference type="InterPro" id="IPR002472">
    <property type="entry name" value="Palm_thioest"/>
</dbReference>
<dbReference type="SUPFAM" id="SSF53474">
    <property type="entry name" value="alpha/beta-Hydrolases"/>
    <property type="match status" value="1"/>
</dbReference>
<dbReference type="Proteomes" id="UP000015102">
    <property type="component" value="Unassembled WGS sequence"/>
</dbReference>
<dbReference type="PRINTS" id="PR00414">
    <property type="entry name" value="PPTHIESTRASE"/>
</dbReference>
<feature type="signal peptide" evidence="1">
    <location>
        <begin position="1"/>
        <end position="24"/>
    </location>
</feature>
<evidence type="ECO:0008006" key="4">
    <source>
        <dbReference type="Google" id="ProtNLM"/>
    </source>
</evidence>
<dbReference type="EMBL" id="CAQQ02105334">
    <property type="status" value="NOT_ANNOTATED_CDS"/>
    <property type="molecule type" value="Genomic_DNA"/>
</dbReference>
<dbReference type="GO" id="GO:0098599">
    <property type="term" value="F:palmitoyl hydrolase activity"/>
    <property type="evidence" value="ECO:0007669"/>
    <property type="project" value="InterPro"/>
</dbReference>
<protein>
    <recommendedName>
        <fullName evidence="4">Palmitoyl-protein thioesterase 1</fullName>
    </recommendedName>
</protein>
<evidence type="ECO:0000256" key="1">
    <source>
        <dbReference type="SAM" id="SignalP"/>
    </source>
</evidence>
<keyword evidence="3" id="KW-1185">Reference proteome</keyword>
<reference evidence="2" key="2">
    <citation type="submission" date="2015-06" db="UniProtKB">
        <authorList>
            <consortium name="EnsemblMetazoa"/>
        </authorList>
    </citation>
    <scope>IDENTIFICATION</scope>
</reference>
<sequence>MEIKTLSLIAIIILLLYYIQSQKAELTLTPVVLWHGMGDTCCLPFSLGHIATVIKENTAGSYVHSLKIGGNLIDDYKKTYPQPLTGLVGDPETSP</sequence>
<dbReference type="Pfam" id="PF02089">
    <property type="entry name" value="Palm_thioest"/>
    <property type="match status" value="1"/>
</dbReference>
<evidence type="ECO:0000313" key="3">
    <source>
        <dbReference type="Proteomes" id="UP000015102"/>
    </source>
</evidence>
<dbReference type="InterPro" id="IPR029058">
    <property type="entry name" value="AB_hydrolase_fold"/>
</dbReference>
<dbReference type="STRING" id="36166.T1GKR8"/>
<dbReference type="HOGENOM" id="CLU_2375158_0_0_1"/>
<keyword evidence="1" id="KW-0732">Signal</keyword>
<proteinExistence type="predicted"/>
<accession>T1GKR8</accession>
<dbReference type="EMBL" id="CAQQ02105333">
    <property type="status" value="NOT_ANNOTATED_CDS"/>
    <property type="molecule type" value="Genomic_DNA"/>
</dbReference>
<evidence type="ECO:0000313" key="2">
    <source>
        <dbReference type="EnsemblMetazoa" id="MESCA004095-PA"/>
    </source>
</evidence>
<dbReference type="Gene3D" id="3.40.50.1820">
    <property type="entry name" value="alpha/beta hydrolase"/>
    <property type="match status" value="1"/>
</dbReference>
<reference evidence="3" key="1">
    <citation type="submission" date="2013-02" db="EMBL/GenBank/DDBJ databases">
        <authorList>
            <person name="Hughes D."/>
        </authorList>
    </citation>
    <scope>NUCLEOTIDE SEQUENCE</scope>
    <source>
        <strain>Durham</strain>
        <strain evidence="3">NC isolate 2 -- Noor lab</strain>
    </source>
</reference>
<dbReference type="AlphaFoldDB" id="T1GKR8"/>
<feature type="chain" id="PRO_5004577463" description="Palmitoyl-protein thioesterase 1" evidence="1">
    <location>
        <begin position="25"/>
        <end position="95"/>
    </location>
</feature>
<name>T1GKR8_MEGSC</name>